<dbReference type="RefSeq" id="WP_157133677.1">
    <property type="nucleotide sequence ID" value="NZ_JAYGHK010000009.1"/>
</dbReference>
<reference evidence="1 2" key="1">
    <citation type="submission" date="2023-12" db="EMBL/GenBank/DDBJ databases">
        <title>Baltic Sea Cyanobacteria.</title>
        <authorList>
            <person name="Delbaje E."/>
            <person name="Fewer D.P."/>
            <person name="Shishido T.K."/>
        </authorList>
    </citation>
    <scope>NUCLEOTIDE SEQUENCE [LARGE SCALE GENOMIC DNA]</scope>
    <source>
        <strain evidence="1 2">UHCC 0060</strain>
    </source>
</reference>
<keyword evidence="2" id="KW-1185">Reference proteome</keyword>
<accession>A0ABU5UM17</accession>
<evidence type="ECO:0000313" key="1">
    <source>
        <dbReference type="EMBL" id="MEA5607256.1"/>
    </source>
</evidence>
<name>A0ABU5UM17_NODSP</name>
<dbReference type="Proteomes" id="UP001303285">
    <property type="component" value="Unassembled WGS sequence"/>
</dbReference>
<comment type="caution">
    <text evidence="1">The sequence shown here is derived from an EMBL/GenBank/DDBJ whole genome shotgun (WGS) entry which is preliminary data.</text>
</comment>
<sequence length="52" mass="5764">MYSLRLTAIYLPTGTVPQQLETDLATLCFKSNLLHPWRLEVAATQTKPTCAG</sequence>
<evidence type="ECO:0000313" key="2">
    <source>
        <dbReference type="Proteomes" id="UP001303285"/>
    </source>
</evidence>
<gene>
    <name evidence="1" type="ORF">VB695_04050</name>
</gene>
<proteinExistence type="predicted"/>
<organism evidence="1 2">
    <name type="scientific">Nodularia spumigena UHCC 0060</name>
    <dbReference type="NCBI Taxonomy" id="3110300"/>
    <lineage>
        <taxon>Bacteria</taxon>
        <taxon>Bacillati</taxon>
        <taxon>Cyanobacteriota</taxon>
        <taxon>Cyanophyceae</taxon>
        <taxon>Nostocales</taxon>
        <taxon>Nodulariaceae</taxon>
        <taxon>Nodularia</taxon>
    </lineage>
</organism>
<dbReference type="EMBL" id="JAYGHK010000009">
    <property type="protein sequence ID" value="MEA5607256.1"/>
    <property type="molecule type" value="Genomic_DNA"/>
</dbReference>
<dbReference type="GeneID" id="78019965"/>
<protein>
    <submittedName>
        <fullName evidence="1">Uncharacterized protein</fullName>
    </submittedName>
</protein>